<dbReference type="Proteomes" id="UP000649617">
    <property type="component" value="Unassembled WGS sequence"/>
</dbReference>
<feature type="non-terminal residue" evidence="1">
    <location>
        <position position="1"/>
    </location>
</feature>
<dbReference type="AlphaFoldDB" id="A0A812JT31"/>
<organism evidence="1 2">
    <name type="scientific">Symbiodinium pilosum</name>
    <name type="common">Dinoflagellate</name>
    <dbReference type="NCBI Taxonomy" id="2952"/>
    <lineage>
        <taxon>Eukaryota</taxon>
        <taxon>Sar</taxon>
        <taxon>Alveolata</taxon>
        <taxon>Dinophyceae</taxon>
        <taxon>Suessiales</taxon>
        <taxon>Symbiodiniaceae</taxon>
        <taxon>Symbiodinium</taxon>
    </lineage>
</organism>
<keyword evidence="2" id="KW-1185">Reference proteome</keyword>
<comment type="caution">
    <text evidence="1">The sequence shown here is derived from an EMBL/GenBank/DDBJ whole genome shotgun (WGS) entry which is preliminary data.</text>
</comment>
<reference evidence="1" key="1">
    <citation type="submission" date="2021-02" db="EMBL/GenBank/DDBJ databases">
        <authorList>
            <person name="Dougan E. K."/>
            <person name="Rhodes N."/>
            <person name="Thang M."/>
            <person name="Chan C."/>
        </authorList>
    </citation>
    <scope>NUCLEOTIDE SEQUENCE</scope>
</reference>
<evidence type="ECO:0000313" key="2">
    <source>
        <dbReference type="Proteomes" id="UP000649617"/>
    </source>
</evidence>
<accession>A0A812JT31</accession>
<dbReference type="EMBL" id="CAJNIZ010002711">
    <property type="protein sequence ID" value="CAE7213686.1"/>
    <property type="molecule type" value="Genomic_DNA"/>
</dbReference>
<evidence type="ECO:0000313" key="1">
    <source>
        <dbReference type="EMBL" id="CAE7213686.1"/>
    </source>
</evidence>
<proteinExistence type="predicted"/>
<gene>
    <name evidence="1" type="primary">CPK28</name>
    <name evidence="1" type="ORF">SPIL2461_LOCUS2461</name>
</gene>
<sequence length="131" mass="14561">MQGRPLVFVCNPPYDDELLNARAGTEEEKLSRRRALERSFLPLDVLCAVAIRSGCQSLWILWGNAEDAPVEEAALHAGMRILQQVRFQRNVHTPGPFATAWHLCPASADTSLEEAVVKETILWYDAMGAPS</sequence>
<dbReference type="OrthoDB" id="434612at2759"/>
<protein>
    <submittedName>
        <fullName evidence="1">CPK28 protein</fullName>
    </submittedName>
</protein>
<name>A0A812JT31_SYMPI</name>